<name>A0A7S1A322_NOCSC</name>
<feature type="region of interest" description="Disordered" evidence="1">
    <location>
        <begin position="329"/>
        <end position="521"/>
    </location>
</feature>
<proteinExistence type="predicted"/>
<evidence type="ECO:0000256" key="1">
    <source>
        <dbReference type="SAM" id="MobiDB-lite"/>
    </source>
</evidence>
<organism evidence="2">
    <name type="scientific">Noctiluca scintillans</name>
    <name type="common">Sea sparkle</name>
    <name type="synonym">Red tide dinoflagellate</name>
    <dbReference type="NCBI Taxonomy" id="2966"/>
    <lineage>
        <taxon>Eukaryota</taxon>
        <taxon>Sar</taxon>
        <taxon>Alveolata</taxon>
        <taxon>Dinophyceae</taxon>
        <taxon>Noctilucales</taxon>
        <taxon>Noctilucaceae</taxon>
        <taxon>Noctiluca</taxon>
    </lineage>
</organism>
<sequence length="544" mass="58223">MALNGQTCEVDMSIASLGSLQTIVQEQLCLPSVAPLKIRDSTGRVLLSDEDLQQALDEGSVPLHASVASTSIKAKTCPGESPSVPDLMRVDQVWQDDVAQMQLRIMREQVSSCSQQVNSVVQLLYELKEDFREQKLTQQLLERRCQPGAGFPQASDFEALKVDVMDCREQLRLATSEIEAVTQTVRQEQLARAAIETIICNHSKNAESAKEMFKTEQTTREADSKAIWVLLSQDAQKEQKDPGLGMPAVDHAGHNFQTIATHVDEQIADMRSLLIQLEMRAEESAAELRSHVASAVEELCQILDKNLSDGFGRWSNNLQDITRLSQKLSTTKPSREGAVVWQGSPLAKPRMCVSPPKVSDDGGPVQGLGSGSSQSTLRSATAPGASGGASFGASTTPVPSSAKPSAYHPQPLTSQTPRSPPGGLAALRPTPSRGNSGTAPASPDVPAPDHQGSSSHRQQRSVDHPPHGRHVSTVVPNRVRAPSSATTKPSGSAGEQPCIVSRTPPVQQRPGARPNSRSPPKVVYAIRSNGVMPQSPRSSIGGGT</sequence>
<feature type="compositionally biased region" description="Low complexity" evidence="1">
    <location>
        <begin position="371"/>
        <end position="384"/>
    </location>
</feature>
<dbReference type="EMBL" id="HBFQ01022059">
    <property type="protein sequence ID" value="CAD8841126.1"/>
    <property type="molecule type" value="Transcribed_RNA"/>
</dbReference>
<dbReference type="AlphaFoldDB" id="A0A7S1A322"/>
<reference evidence="2" key="1">
    <citation type="submission" date="2021-01" db="EMBL/GenBank/DDBJ databases">
        <authorList>
            <person name="Corre E."/>
            <person name="Pelletier E."/>
            <person name="Niang G."/>
            <person name="Scheremetjew M."/>
            <person name="Finn R."/>
            <person name="Kale V."/>
            <person name="Holt S."/>
            <person name="Cochrane G."/>
            <person name="Meng A."/>
            <person name="Brown T."/>
            <person name="Cohen L."/>
        </authorList>
    </citation>
    <scope>NUCLEOTIDE SEQUENCE</scope>
</reference>
<protein>
    <submittedName>
        <fullName evidence="2">Uncharacterized protein</fullName>
    </submittedName>
</protein>
<gene>
    <name evidence="2" type="ORF">NSCI0253_LOCUS15474</name>
</gene>
<evidence type="ECO:0000313" key="2">
    <source>
        <dbReference type="EMBL" id="CAD8841126.1"/>
    </source>
</evidence>
<accession>A0A7S1A322</accession>